<reference evidence="1" key="2">
    <citation type="submission" date="2023-07" db="EMBL/GenBank/DDBJ databases">
        <title>Dynamics of blaOXA-23 gene transmission in Acinetobacter spp. from contaminated veterinary surfaces.</title>
        <authorList>
            <person name="Moreira Da Silva J."/>
            <person name="Menezes J."/>
            <person name="Fernandes L."/>
            <person name="Marques C."/>
            <person name="Amaral A."/>
            <person name="Timofte D."/>
            <person name="Pomba C."/>
        </authorList>
    </citation>
    <scope>NUCLEOTIDE SEQUENCE</scope>
    <source>
        <strain evidence="1">CMVB11Z4A1</strain>
    </source>
</reference>
<dbReference type="Proteomes" id="UP000509126">
    <property type="component" value="Chromosome"/>
</dbReference>
<evidence type="ECO:0000313" key="1">
    <source>
        <dbReference type="EMBL" id="MDP1447984.1"/>
    </source>
</evidence>
<proteinExistence type="predicted"/>
<dbReference type="EMBL" id="JAUUUS010000185">
    <property type="protein sequence ID" value="MDP1447984.1"/>
    <property type="molecule type" value="Genomic_DNA"/>
</dbReference>
<dbReference type="AlphaFoldDB" id="A0A6N1MQ33"/>
<dbReference type="Proteomes" id="UP001242129">
    <property type="component" value="Unassembled WGS sequence"/>
</dbReference>
<gene>
    <name evidence="2" type="ORF">FOB19_05440</name>
    <name evidence="1" type="ORF">Q8G51_09305</name>
</gene>
<sequence>MIIGFHQAQLQKFIALAMKIEAEPELYLQFDSVSDFYKTDWLQDFPVGTEYYISGLDDGADEFHAVIYYGEAQLQISCGQAQLSVKLCCKH</sequence>
<organism evidence="2 3">
    <name type="scientific">Acinetobacter lwoffii</name>
    <dbReference type="NCBI Taxonomy" id="28090"/>
    <lineage>
        <taxon>Bacteria</taxon>
        <taxon>Pseudomonadati</taxon>
        <taxon>Pseudomonadota</taxon>
        <taxon>Gammaproteobacteria</taxon>
        <taxon>Moraxellales</taxon>
        <taxon>Moraxellaceae</taxon>
        <taxon>Acinetobacter</taxon>
    </lineage>
</organism>
<evidence type="ECO:0000313" key="2">
    <source>
        <dbReference type="EMBL" id="QKU20901.1"/>
    </source>
</evidence>
<name>A0A6N1MQ33_ACILW</name>
<evidence type="ECO:0000313" key="3">
    <source>
        <dbReference type="Proteomes" id="UP000509126"/>
    </source>
</evidence>
<protein>
    <submittedName>
        <fullName evidence="2">Uncharacterized protein</fullName>
    </submittedName>
</protein>
<reference evidence="2 3" key="1">
    <citation type="submission" date="2019-11" db="EMBL/GenBank/DDBJ databases">
        <title>FDA dAtabase for Regulatory Grade micrObial Sequences (FDA-ARGOS): Supporting development and validation of Infectious Disease Dx tests.</title>
        <authorList>
            <person name="Patel R."/>
            <person name="Rucinski S."/>
            <person name="Tallon L."/>
            <person name="Sadzewicz L."/>
            <person name="Vavikolanu K."/>
            <person name="Mehta A."/>
            <person name="Aluvathingal J."/>
            <person name="Nadendla S."/>
            <person name="Nandy P."/>
            <person name="Geyer C."/>
            <person name="Yan Y."/>
            <person name="Sichtig H."/>
        </authorList>
    </citation>
    <scope>NUCLEOTIDE SEQUENCE [LARGE SCALE GENOMIC DNA]</scope>
    <source>
        <strain evidence="2 3">FDAARGOS_557</strain>
    </source>
</reference>
<dbReference type="RefSeq" id="WP_005252614.1">
    <property type="nucleotide sequence ID" value="NZ_CP054803.1"/>
</dbReference>
<dbReference type="EMBL" id="CP054803">
    <property type="protein sequence ID" value="QKU20901.1"/>
    <property type="molecule type" value="Genomic_DNA"/>
</dbReference>
<accession>A0A6N1MQ33</accession>